<organism evidence="2 3">
    <name type="scientific">Xanthobacter dioxanivorans</name>
    <dbReference type="NCBI Taxonomy" id="2528964"/>
    <lineage>
        <taxon>Bacteria</taxon>
        <taxon>Pseudomonadati</taxon>
        <taxon>Pseudomonadota</taxon>
        <taxon>Alphaproteobacteria</taxon>
        <taxon>Hyphomicrobiales</taxon>
        <taxon>Xanthobacteraceae</taxon>
        <taxon>Xanthobacter</taxon>
    </lineage>
</organism>
<feature type="domain" description="NmrA-like" evidence="1">
    <location>
        <begin position="3"/>
        <end position="238"/>
    </location>
</feature>
<evidence type="ECO:0000313" key="3">
    <source>
        <dbReference type="Proteomes" id="UP000596427"/>
    </source>
</evidence>
<reference evidence="2 3" key="1">
    <citation type="submission" date="2020-10" db="EMBL/GenBank/DDBJ databases">
        <title>Degradation of 1,4-Dioxane by Xanthobacter sp. YN2, via a Novel Group-2 Soluble Di-Iron Monooxygenase.</title>
        <authorList>
            <person name="Ma F."/>
            <person name="Wang Y."/>
            <person name="Yang J."/>
            <person name="Guo H."/>
            <person name="Su D."/>
            <person name="Yu L."/>
        </authorList>
    </citation>
    <scope>NUCLEOTIDE SEQUENCE [LARGE SCALE GENOMIC DNA]</scope>
    <source>
        <strain evidence="2 3">YN2</strain>
    </source>
</reference>
<dbReference type="Pfam" id="PF05368">
    <property type="entry name" value="NmrA"/>
    <property type="match status" value="1"/>
</dbReference>
<dbReference type="EMBL" id="CP063362">
    <property type="protein sequence ID" value="QRG07157.1"/>
    <property type="molecule type" value="Genomic_DNA"/>
</dbReference>
<keyword evidence="3" id="KW-1185">Reference proteome</keyword>
<protein>
    <submittedName>
        <fullName evidence="2">NmrA family NAD(P)-binding protein</fullName>
    </submittedName>
</protein>
<dbReference type="AlphaFoldDB" id="A0A974PP32"/>
<accession>A0A974PP32</accession>
<dbReference type="KEGG" id="xdi:EZH22_01540"/>
<dbReference type="InterPro" id="IPR036291">
    <property type="entry name" value="NAD(P)-bd_dom_sf"/>
</dbReference>
<evidence type="ECO:0000259" key="1">
    <source>
        <dbReference type="Pfam" id="PF05368"/>
    </source>
</evidence>
<evidence type="ECO:0000313" key="2">
    <source>
        <dbReference type="EMBL" id="QRG07157.1"/>
    </source>
</evidence>
<name>A0A974PP32_9HYPH</name>
<dbReference type="Gene3D" id="3.90.25.10">
    <property type="entry name" value="UDP-galactose 4-epimerase, domain 1"/>
    <property type="match status" value="1"/>
</dbReference>
<dbReference type="Gene3D" id="3.40.50.720">
    <property type="entry name" value="NAD(P)-binding Rossmann-like Domain"/>
    <property type="match status" value="1"/>
</dbReference>
<proteinExistence type="predicted"/>
<dbReference type="InterPro" id="IPR051604">
    <property type="entry name" value="Ergot_Alk_Oxidoreductase"/>
</dbReference>
<dbReference type="InterPro" id="IPR008030">
    <property type="entry name" value="NmrA-like"/>
</dbReference>
<dbReference type="PANTHER" id="PTHR43162:SF1">
    <property type="entry name" value="PRESTALK A DIFFERENTIATION PROTEIN A"/>
    <property type="match status" value="1"/>
</dbReference>
<dbReference type="SUPFAM" id="SSF51735">
    <property type="entry name" value="NAD(P)-binding Rossmann-fold domains"/>
    <property type="match status" value="1"/>
</dbReference>
<gene>
    <name evidence="2" type="ORF">EZH22_01540</name>
</gene>
<dbReference type="Proteomes" id="UP000596427">
    <property type="component" value="Chromosome"/>
</dbReference>
<dbReference type="RefSeq" id="WP_203194069.1">
    <property type="nucleotide sequence ID" value="NZ_CP063362.1"/>
</dbReference>
<dbReference type="PANTHER" id="PTHR43162">
    <property type="match status" value="1"/>
</dbReference>
<sequence length="289" mass="30988">MYAITGITGKVGGALARSLLADHLPVRAVLRDVAKAAEWRARGCEAAIAEMDDAASLAAAFTDAEGVFILPPSEFDPEPGFPEARRVIDAVTEALILARPAKVVCLSTIGADAPHENLLTQRTLLEKAVGGLGLPVTFLRPGWFMENAQWDVPAARDEGVLRSFLQPADKPFPMIATQDVGCTAAALLREDWSGTRIVELEGPARVSPNDIARAFAAALGHPVSMEIVLRETWKDIFRAQGARNPQPRIRMIDGFNEGWIDFANEGRAARKGTTTVEIVIADLVKASGG</sequence>